<dbReference type="PANTHER" id="PTHR24305:SF166">
    <property type="entry name" value="CYTOCHROME P450 12A4, MITOCHONDRIAL-RELATED"/>
    <property type="match status" value="1"/>
</dbReference>
<accession>A0ABN2ULJ1</accession>
<evidence type="ECO:0000256" key="1">
    <source>
        <dbReference type="ARBA" id="ARBA00010617"/>
    </source>
</evidence>
<dbReference type="EMBL" id="BAAAMN010000041">
    <property type="protein sequence ID" value="GAA2038850.1"/>
    <property type="molecule type" value="Genomic_DNA"/>
</dbReference>
<dbReference type="Proteomes" id="UP001501461">
    <property type="component" value="Unassembled WGS sequence"/>
</dbReference>
<dbReference type="RefSeq" id="WP_343957999.1">
    <property type="nucleotide sequence ID" value="NZ_BAAAMN010000041.1"/>
</dbReference>
<gene>
    <name evidence="2" type="ORF">GCM10009720_19110</name>
</gene>
<keyword evidence="3" id="KW-1185">Reference proteome</keyword>
<dbReference type="Pfam" id="PF00067">
    <property type="entry name" value="p450"/>
    <property type="match status" value="1"/>
</dbReference>
<dbReference type="Gene3D" id="1.10.630.10">
    <property type="entry name" value="Cytochrome P450"/>
    <property type="match status" value="1"/>
</dbReference>
<comment type="caution">
    <text evidence="2">The sequence shown here is derived from an EMBL/GenBank/DDBJ whole genome shotgun (WGS) entry which is preliminary data.</text>
</comment>
<protein>
    <recommendedName>
        <fullName evidence="4">Cytochrome P450</fullName>
    </recommendedName>
</protein>
<evidence type="ECO:0000313" key="2">
    <source>
        <dbReference type="EMBL" id="GAA2038850.1"/>
    </source>
</evidence>
<organism evidence="2 3">
    <name type="scientific">Yaniella flava</name>
    <dbReference type="NCBI Taxonomy" id="287930"/>
    <lineage>
        <taxon>Bacteria</taxon>
        <taxon>Bacillati</taxon>
        <taxon>Actinomycetota</taxon>
        <taxon>Actinomycetes</taxon>
        <taxon>Micrococcales</taxon>
        <taxon>Micrococcaceae</taxon>
        <taxon>Yaniella</taxon>
    </lineage>
</organism>
<proteinExistence type="inferred from homology"/>
<comment type="similarity">
    <text evidence="1">Belongs to the cytochrome P450 family.</text>
</comment>
<dbReference type="InterPro" id="IPR050121">
    <property type="entry name" value="Cytochrome_P450_monoxygenase"/>
</dbReference>
<sequence length="249" mass="27621">MTNDLNQLRARGNLAYLAPKHRKQRKRFLNSVRAYLNRAEPGSLAAMAAQTPATENTVPEQQLPQWLFAFDAASWAAFRALSLLAADPVTTEAARNEAVTHFPDVPLLRATMLESLRLWPTTPLILRDTTESTTWRSGSLAAGTSMVVFAPFFHRDDETLAEAHRFTPKLWLTDRDDTDWPLVPFSGGPGLCPGRNVVLLTASAVLAELLDEHRFSPNNTSEASAEPLNLHNLPGTLSPFSSSFMTRRR</sequence>
<dbReference type="SUPFAM" id="SSF48264">
    <property type="entry name" value="Cytochrome P450"/>
    <property type="match status" value="1"/>
</dbReference>
<dbReference type="InterPro" id="IPR001128">
    <property type="entry name" value="Cyt_P450"/>
</dbReference>
<evidence type="ECO:0008006" key="4">
    <source>
        <dbReference type="Google" id="ProtNLM"/>
    </source>
</evidence>
<evidence type="ECO:0000313" key="3">
    <source>
        <dbReference type="Proteomes" id="UP001501461"/>
    </source>
</evidence>
<reference evidence="2 3" key="1">
    <citation type="journal article" date="2019" name="Int. J. Syst. Evol. Microbiol.">
        <title>The Global Catalogue of Microorganisms (GCM) 10K type strain sequencing project: providing services to taxonomists for standard genome sequencing and annotation.</title>
        <authorList>
            <consortium name="The Broad Institute Genomics Platform"/>
            <consortium name="The Broad Institute Genome Sequencing Center for Infectious Disease"/>
            <person name="Wu L."/>
            <person name="Ma J."/>
        </authorList>
    </citation>
    <scope>NUCLEOTIDE SEQUENCE [LARGE SCALE GENOMIC DNA]</scope>
    <source>
        <strain evidence="2 3">JCM 13595</strain>
    </source>
</reference>
<dbReference type="InterPro" id="IPR036396">
    <property type="entry name" value="Cyt_P450_sf"/>
</dbReference>
<name>A0ABN2ULJ1_9MICC</name>
<dbReference type="PANTHER" id="PTHR24305">
    <property type="entry name" value="CYTOCHROME P450"/>
    <property type="match status" value="1"/>
</dbReference>